<dbReference type="SUPFAM" id="SSF109604">
    <property type="entry name" value="HD-domain/PDEase-like"/>
    <property type="match status" value="1"/>
</dbReference>
<dbReference type="InterPro" id="IPR006674">
    <property type="entry name" value="HD_domain"/>
</dbReference>
<dbReference type="InterPro" id="IPR039356">
    <property type="entry name" value="YfbR/HDDC2"/>
</dbReference>
<proteinExistence type="predicted"/>
<dbReference type="EC" id="3.1.-.-" evidence="4"/>
<dbReference type="PANTHER" id="PTHR11845">
    <property type="entry name" value="5'-DEOXYNUCLEOTIDASE HDDC2"/>
    <property type="match status" value="1"/>
</dbReference>
<keyword evidence="1" id="KW-0479">Metal-binding</keyword>
<evidence type="ECO:0000259" key="3">
    <source>
        <dbReference type="Pfam" id="PF13023"/>
    </source>
</evidence>
<keyword evidence="2 4" id="KW-0378">Hydrolase</keyword>
<accession>A0ABV5W2Q9</accession>
<dbReference type="Gene3D" id="1.10.3210.10">
    <property type="entry name" value="Hypothetical protein af1432"/>
    <property type="match status" value="1"/>
</dbReference>
<sequence>MQSRLERQIAFILEIDKLKHIFRQSRLIGSERFENDAEHTWHLTIMAVLLAEHAESAQLDMLTVLKMLLIHDLVEIDAGDTFAYDDKGLEDKYEREQAAAIRLFGMLPDDQGDEFHRLWEQFEERQTDEAKFAAAIDRLQPVLFNYENKGQSWREHGITSDRVLARNAQIAEGSTELWRYVERLIEQAVKQGFFNEKGE</sequence>
<evidence type="ECO:0000256" key="1">
    <source>
        <dbReference type="ARBA" id="ARBA00022723"/>
    </source>
</evidence>
<comment type="caution">
    <text evidence="4">The sequence shown here is derived from an EMBL/GenBank/DDBJ whole genome shotgun (WGS) entry which is preliminary data.</text>
</comment>
<evidence type="ECO:0000313" key="4">
    <source>
        <dbReference type="EMBL" id="MFB9754863.1"/>
    </source>
</evidence>
<keyword evidence="5" id="KW-1185">Reference proteome</keyword>
<dbReference type="EMBL" id="JBHMAG010000016">
    <property type="protein sequence ID" value="MFB9754863.1"/>
    <property type="molecule type" value="Genomic_DNA"/>
</dbReference>
<dbReference type="RefSeq" id="WP_344909841.1">
    <property type="nucleotide sequence ID" value="NZ_BAAAYO010000008.1"/>
</dbReference>
<organism evidence="4 5">
    <name type="scientific">Paenibacillus hodogayensis</name>
    <dbReference type="NCBI Taxonomy" id="279208"/>
    <lineage>
        <taxon>Bacteria</taxon>
        <taxon>Bacillati</taxon>
        <taxon>Bacillota</taxon>
        <taxon>Bacilli</taxon>
        <taxon>Bacillales</taxon>
        <taxon>Paenibacillaceae</taxon>
        <taxon>Paenibacillus</taxon>
    </lineage>
</organism>
<protein>
    <submittedName>
        <fullName evidence="4">HD domain-containing protein</fullName>
        <ecNumber evidence="4">3.1.-.-</ecNumber>
    </submittedName>
</protein>
<name>A0ABV5W2Q9_9BACL</name>
<dbReference type="PANTHER" id="PTHR11845:SF13">
    <property type="entry name" value="5'-DEOXYNUCLEOTIDASE HDDC2"/>
    <property type="match status" value="1"/>
</dbReference>
<dbReference type="Pfam" id="PF13023">
    <property type="entry name" value="HD_3"/>
    <property type="match status" value="1"/>
</dbReference>
<evidence type="ECO:0000256" key="2">
    <source>
        <dbReference type="ARBA" id="ARBA00022801"/>
    </source>
</evidence>
<gene>
    <name evidence="4" type="ORF">ACFFNY_25095</name>
</gene>
<dbReference type="GO" id="GO:0016787">
    <property type="term" value="F:hydrolase activity"/>
    <property type="evidence" value="ECO:0007669"/>
    <property type="project" value="UniProtKB-KW"/>
</dbReference>
<reference evidence="4 5" key="1">
    <citation type="submission" date="2024-09" db="EMBL/GenBank/DDBJ databases">
        <authorList>
            <person name="Sun Q."/>
            <person name="Mori K."/>
        </authorList>
    </citation>
    <scope>NUCLEOTIDE SEQUENCE [LARGE SCALE GENOMIC DNA]</scope>
    <source>
        <strain evidence="4 5">JCM 12520</strain>
    </source>
</reference>
<dbReference type="Proteomes" id="UP001589619">
    <property type="component" value="Unassembled WGS sequence"/>
</dbReference>
<evidence type="ECO:0000313" key="5">
    <source>
        <dbReference type="Proteomes" id="UP001589619"/>
    </source>
</evidence>
<feature type="domain" description="HD" evidence="3">
    <location>
        <begin position="15"/>
        <end position="178"/>
    </location>
</feature>